<dbReference type="KEGG" id="sawl:NGM29_21030"/>
<keyword evidence="2" id="KW-0614">Plasmid</keyword>
<accession>A0A9E7NCM1</accession>
<dbReference type="EMBL" id="CP100358">
    <property type="protein sequence ID" value="UTF55979.1"/>
    <property type="molecule type" value="Genomic_DNA"/>
</dbReference>
<name>A0A9E7NCM1_9EURY</name>
<organism evidence="2 3">
    <name type="scientific">Natronosalvus rutilus</name>
    <dbReference type="NCBI Taxonomy" id="2953753"/>
    <lineage>
        <taxon>Archaea</taxon>
        <taxon>Methanobacteriati</taxon>
        <taxon>Methanobacteriota</taxon>
        <taxon>Stenosarchaea group</taxon>
        <taxon>Halobacteria</taxon>
        <taxon>Halobacteriales</taxon>
        <taxon>Natrialbaceae</taxon>
        <taxon>Natronosalvus</taxon>
    </lineage>
</organism>
<feature type="transmembrane region" description="Helical" evidence="1">
    <location>
        <begin position="114"/>
        <end position="140"/>
    </location>
</feature>
<reference evidence="2" key="1">
    <citation type="submission" date="2022-06" db="EMBL/GenBank/DDBJ databases">
        <title>Diverse halophilic archaea isolated from saline environments.</title>
        <authorList>
            <person name="Cui H.-L."/>
        </authorList>
    </citation>
    <scope>NUCLEOTIDE SEQUENCE</scope>
    <source>
        <strain evidence="2">WLHS1</strain>
        <plasmid evidence="2">unnamed3</plasmid>
    </source>
</reference>
<dbReference type="Proteomes" id="UP001056855">
    <property type="component" value="Plasmid unnamed3"/>
</dbReference>
<evidence type="ECO:0000313" key="2">
    <source>
        <dbReference type="EMBL" id="UTF55979.1"/>
    </source>
</evidence>
<geneLocation type="plasmid" evidence="2 3">
    <name>unnamed3</name>
</geneLocation>
<keyword evidence="1" id="KW-1133">Transmembrane helix</keyword>
<evidence type="ECO:0000313" key="3">
    <source>
        <dbReference type="Proteomes" id="UP001056855"/>
    </source>
</evidence>
<evidence type="ECO:0008006" key="4">
    <source>
        <dbReference type="Google" id="ProtNLM"/>
    </source>
</evidence>
<keyword evidence="1" id="KW-0472">Membrane</keyword>
<keyword evidence="3" id="KW-1185">Reference proteome</keyword>
<feature type="transmembrane region" description="Helical" evidence="1">
    <location>
        <begin position="146"/>
        <end position="166"/>
    </location>
</feature>
<proteinExistence type="predicted"/>
<dbReference type="GeneID" id="73292586"/>
<protein>
    <recommendedName>
        <fullName evidence="4">Phage tail tape measure protein</fullName>
    </recommendedName>
</protein>
<gene>
    <name evidence="2" type="ORF">NGM29_21030</name>
</gene>
<keyword evidence="1" id="KW-0812">Transmembrane</keyword>
<feature type="transmembrane region" description="Helical" evidence="1">
    <location>
        <begin position="82"/>
        <end position="107"/>
    </location>
</feature>
<dbReference type="RefSeq" id="WP_254161537.1">
    <property type="nucleotide sequence ID" value="NZ_CP100358.1"/>
</dbReference>
<dbReference type="AlphaFoldDB" id="A0A9E7NCM1"/>
<sequence length="448" mass="44317">MAEVGELTWVAEIQGLASAKRDAESVSDGVGDLAEDARAADDAVGSVGGTAKSTGGSFGQLGGASTLLSGALGLLSGRVLQLILNLTGLGAVAAKGGALLAGLVGIVTKLTGGLGVLAAAKAGLIVVGKALIGAVTAIAAALGLPVIATVALIAALIAVVAAVVLFRDEIWAGVKAVLGFFSGLLSDGVGYVTDLASNVTSTASSLGSDLVSWASGLLTDIGGYFSDLKDKVVGSFTDMASDGYEAVAGFAGDVRTSLSNLASDGYDAVAGFAGDVRSSLSDLATDAASFGSDMASGLTDAVTDGVKGVWNTVIPSEVGFPAVELPTTTIDAGPLGSTTVGGQTVFEGFTFDLPQLATGGFIESGGAVEVHDDEMVLPADVSRGVIDALRGSGGTDASGGGGMGVRIEQLLVEIGDQSLDIRELGKFELEELAGLIAEQMGDELQQLV</sequence>
<evidence type="ECO:0000256" key="1">
    <source>
        <dbReference type="SAM" id="Phobius"/>
    </source>
</evidence>